<evidence type="ECO:0000313" key="1">
    <source>
        <dbReference type="EMBL" id="KYB25342.1"/>
    </source>
</evidence>
<dbReference type="EMBL" id="KQ971372">
    <property type="protein sequence ID" value="KYB25342.1"/>
    <property type="molecule type" value="Genomic_DNA"/>
</dbReference>
<reference evidence="1 2" key="1">
    <citation type="journal article" date="2008" name="Nature">
        <title>The genome of the model beetle and pest Tribolium castaneum.</title>
        <authorList>
            <consortium name="Tribolium Genome Sequencing Consortium"/>
            <person name="Richards S."/>
            <person name="Gibbs R.A."/>
            <person name="Weinstock G.M."/>
            <person name="Brown S.J."/>
            <person name="Denell R."/>
            <person name="Beeman R.W."/>
            <person name="Gibbs R."/>
            <person name="Beeman R.W."/>
            <person name="Brown S.J."/>
            <person name="Bucher G."/>
            <person name="Friedrich M."/>
            <person name="Grimmelikhuijzen C.J."/>
            <person name="Klingler M."/>
            <person name="Lorenzen M."/>
            <person name="Richards S."/>
            <person name="Roth S."/>
            <person name="Schroder R."/>
            <person name="Tautz D."/>
            <person name="Zdobnov E.M."/>
            <person name="Muzny D."/>
            <person name="Gibbs R.A."/>
            <person name="Weinstock G.M."/>
            <person name="Attaway T."/>
            <person name="Bell S."/>
            <person name="Buhay C.J."/>
            <person name="Chandrabose M.N."/>
            <person name="Chavez D."/>
            <person name="Clerk-Blankenburg K.P."/>
            <person name="Cree A."/>
            <person name="Dao M."/>
            <person name="Davis C."/>
            <person name="Chacko J."/>
            <person name="Dinh H."/>
            <person name="Dugan-Rocha S."/>
            <person name="Fowler G."/>
            <person name="Garner T.T."/>
            <person name="Garnes J."/>
            <person name="Gnirke A."/>
            <person name="Hawes A."/>
            <person name="Hernandez J."/>
            <person name="Hines S."/>
            <person name="Holder M."/>
            <person name="Hume J."/>
            <person name="Jhangiani S.N."/>
            <person name="Joshi V."/>
            <person name="Khan Z.M."/>
            <person name="Jackson L."/>
            <person name="Kovar C."/>
            <person name="Kowis A."/>
            <person name="Lee S."/>
            <person name="Lewis L.R."/>
            <person name="Margolis J."/>
            <person name="Morgan M."/>
            <person name="Nazareth L.V."/>
            <person name="Nguyen N."/>
            <person name="Okwuonu G."/>
            <person name="Parker D."/>
            <person name="Richards S."/>
            <person name="Ruiz S.J."/>
            <person name="Santibanez J."/>
            <person name="Savard J."/>
            <person name="Scherer S.E."/>
            <person name="Schneider B."/>
            <person name="Sodergren E."/>
            <person name="Tautz D."/>
            <person name="Vattahil S."/>
            <person name="Villasana D."/>
            <person name="White C.S."/>
            <person name="Wright R."/>
            <person name="Park Y."/>
            <person name="Beeman R.W."/>
            <person name="Lord J."/>
            <person name="Oppert B."/>
            <person name="Lorenzen M."/>
            <person name="Brown S."/>
            <person name="Wang L."/>
            <person name="Savard J."/>
            <person name="Tautz D."/>
            <person name="Richards S."/>
            <person name="Weinstock G."/>
            <person name="Gibbs R.A."/>
            <person name="Liu Y."/>
            <person name="Worley K."/>
            <person name="Weinstock G."/>
            <person name="Elsik C.G."/>
            <person name="Reese J.T."/>
            <person name="Elhaik E."/>
            <person name="Landan G."/>
            <person name="Graur D."/>
            <person name="Arensburger P."/>
            <person name="Atkinson P."/>
            <person name="Beeman R.W."/>
            <person name="Beidler J."/>
            <person name="Brown S.J."/>
            <person name="Demuth J.P."/>
            <person name="Drury D.W."/>
            <person name="Du Y.Z."/>
            <person name="Fujiwara H."/>
            <person name="Lorenzen M."/>
            <person name="Maselli V."/>
            <person name="Osanai M."/>
            <person name="Park Y."/>
            <person name="Robertson H.M."/>
            <person name="Tu Z."/>
            <person name="Wang J.J."/>
            <person name="Wang S."/>
            <person name="Richards S."/>
            <person name="Song H."/>
            <person name="Zhang L."/>
            <person name="Sodergren E."/>
            <person name="Werner D."/>
            <person name="Stanke M."/>
            <person name="Morgenstern B."/>
            <person name="Solovyev V."/>
            <person name="Kosarev P."/>
            <person name="Brown G."/>
            <person name="Chen H.C."/>
            <person name="Ermolaeva O."/>
            <person name="Hlavina W."/>
            <person name="Kapustin Y."/>
            <person name="Kiryutin B."/>
            <person name="Kitts P."/>
            <person name="Maglott D."/>
            <person name="Pruitt K."/>
            <person name="Sapojnikov V."/>
            <person name="Souvorov A."/>
            <person name="Mackey A.J."/>
            <person name="Waterhouse R.M."/>
            <person name="Wyder S."/>
            <person name="Zdobnov E.M."/>
            <person name="Zdobnov E.M."/>
            <person name="Wyder S."/>
            <person name="Kriventseva E.V."/>
            <person name="Kadowaki T."/>
            <person name="Bork P."/>
            <person name="Aranda M."/>
            <person name="Bao R."/>
            <person name="Beermann A."/>
            <person name="Berns N."/>
            <person name="Bolognesi R."/>
            <person name="Bonneton F."/>
            <person name="Bopp D."/>
            <person name="Brown S.J."/>
            <person name="Bucher G."/>
            <person name="Butts T."/>
            <person name="Chaumot A."/>
            <person name="Denell R.E."/>
            <person name="Ferrier D.E."/>
            <person name="Friedrich M."/>
            <person name="Gordon C.M."/>
            <person name="Jindra M."/>
            <person name="Klingler M."/>
            <person name="Lan Q."/>
            <person name="Lattorff H.M."/>
            <person name="Laudet V."/>
            <person name="von Levetsow C."/>
            <person name="Liu Z."/>
            <person name="Lutz R."/>
            <person name="Lynch J.A."/>
            <person name="da Fonseca R.N."/>
            <person name="Posnien N."/>
            <person name="Reuter R."/>
            <person name="Roth S."/>
            <person name="Savard J."/>
            <person name="Schinko J.B."/>
            <person name="Schmitt C."/>
            <person name="Schoppmeier M."/>
            <person name="Schroder R."/>
            <person name="Shippy T.D."/>
            <person name="Simonnet F."/>
            <person name="Marques-Souza H."/>
            <person name="Tautz D."/>
            <person name="Tomoyasu Y."/>
            <person name="Trauner J."/>
            <person name="Van der Zee M."/>
            <person name="Vervoort M."/>
            <person name="Wittkopp N."/>
            <person name="Wimmer E.A."/>
            <person name="Yang X."/>
            <person name="Jones A.K."/>
            <person name="Sattelle D.B."/>
            <person name="Ebert P.R."/>
            <person name="Nelson D."/>
            <person name="Scott J.G."/>
            <person name="Beeman R.W."/>
            <person name="Muthukrishnan S."/>
            <person name="Kramer K.J."/>
            <person name="Arakane Y."/>
            <person name="Beeman R.W."/>
            <person name="Zhu Q."/>
            <person name="Hogenkamp D."/>
            <person name="Dixit R."/>
            <person name="Oppert B."/>
            <person name="Jiang H."/>
            <person name="Zou Z."/>
            <person name="Marshall J."/>
            <person name="Elpidina E."/>
            <person name="Vinokurov K."/>
            <person name="Oppert C."/>
            <person name="Zou Z."/>
            <person name="Evans J."/>
            <person name="Lu Z."/>
            <person name="Zhao P."/>
            <person name="Sumathipala N."/>
            <person name="Altincicek B."/>
            <person name="Vilcinskas A."/>
            <person name="Williams M."/>
            <person name="Hultmark D."/>
            <person name="Hetru C."/>
            <person name="Jiang H."/>
            <person name="Grimmelikhuijzen C.J."/>
            <person name="Hauser F."/>
            <person name="Cazzamali G."/>
            <person name="Williamson M."/>
            <person name="Park Y."/>
            <person name="Li B."/>
            <person name="Tanaka Y."/>
            <person name="Predel R."/>
            <person name="Neupert S."/>
            <person name="Schachtner J."/>
            <person name="Verleyen P."/>
            <person name="Raible F."/>
            <person name="Bork P."/>
            <person name="Friedrich M."/>
            <person name="Walden K.K."/>
            <person name="Robertson H.M."/>
            <person name="Angeli S."/>
            <person name="Foret S."/>
            <person name="Bucher G."/>
            <person name="Schuetz S."/>
            <person name="Maleszka R."/>
            <person name="Wimmer E.A."/>
            <person name="Beeman R.W."/>
            <person name="Lorenzen M."/>
            <person name="Tomoyasu Y."/>
            <person name="Miller S.C."/>
            <person name="Grossmann D."/>
            <person name="Bucher G."/>
        </authorList>
    </citation>
    <scope>NUCLEOTIDE SEQUENCE [LARGE SCALE GENOMIC DNA]</scope>
    <source>
        <strain evidence="1 2">Georgia GA2</strain>
    </source>
</reference>
<dbReference type="InParanoid" id="A0A139WBP7"/>
<proteinExistence type="predicted"/>
<evidence type="ECO:0000313" key="2">
    <source>
        <dbReference type="Proteomes" id="UP000007266"/>
    </source>
</evidence>
<reference evidence="1 2" key="2">
    <citation type="journal article" date="2010" name="Nucleic Acids Res.">
        <title>BeetleBase in 2010: revisions to provide comprehensive genomic information for Tribolium castaneum.</title>
        <authorList>
            <person name="Kim H.S."/>
            <person name="Murphy T."/>
            <person name="Xia J."/>
            <person name="Caragea D."/>
            <person name="Park Y."/>
            <person name="Beeman R.W."/>
            <person name="Lorenzen M.D."/>
            <person name="Butcher S."/>
            <person name="Manak J.R."/>
            <person name="Brown S.J."/>
        </authorList>
    </citation>
    <scope>GENOME REANNOTATION</scope>
    <source>
        <strain evidence="1 2">Georgia GA2</strain>
    </source>
</reference>
<name>A0A139WBP7_TRICA</name>
<gene>
    <name evidence="1" type="primary">AUGUSTUS-3.0.2_34429</name>
    <name evidence="1" type="ORF">TcasGA2_TC034429</name>
</gene>
<sequence>MRINYLVRRKFNCQLTLTQVSGEFFGCSVSRCPLTSLGYKHSLT</sequence>
<keyword evidence="2" id="KW-1185">Reference proteome</keyword>
<protein>
    <submittedName>
        <fullName evidence="1">Uncharacterized protein</fullName>
    </submittedName>
</protein>
<organism evidence="1 2">
    <name type="scientific">Tribolium castaneum</name>
    <name type="common">Red flour beetle</name>
    <dbReference type="NCBI Taxonomy" id="7070"/>
    <lineage>
        <taxon>Eukaryota</taxon>
        <taxon>Metazoa</taxon>
        <taxon>Ecdysozoa</taxon>
        <taxon>Arthropoda</taxon>
        <taxon>Hexapoda</taxon>
        <taxon>Insecta</taxon>
        <taxon>Pterygota</taxon>
        <taxon>Neoptera</taxon>
        <taxon>Endopterygota</taxon>
        <taxon>Coleoptera</taxon>
        <taxon>Polyphaga</taxon>
        <taxon>Cucujiformia</taxon>
        <taxon>Tenebrionidae</taxon>
        <taxon>Tenebrionidae incertae sedis</taxon>
        <taxon>Tribolium</taxon>
    </lineage>
</organism>
<dbReference type="Proteomes" id="UP000007266">
    <property type="component" value="Linkage group 9"/>
</dbReference>
<dbReference type="AlphaFoldDB" id="A0A139WBP7"/>
<accession>A0A139WBP7</accession>